<evidence type="ECO:0000256" key="9">
    <source>
        <dbReference type="SAM" id="MobiDB-lite"/>
    </source>
</evidence>
<feature type="region of interest" description="Disordered" evidence="9">
    <location>
        <begin position="1"/>
        <end position="31"/>
    </location>
</feature>
<sequence>MISCDTHPAGDRPDSSHERPPPVITIDGPGGVGKGTVSHRLADRFGWWMLDSGALYRLLALAAASRGVAPEDEASLFALGRELDCEFSRSNDGECVLLNGLDVTTEIRSEICGNNASRLARLPKVREALLERQRSFRKFPGLIADGRDMGTRVFPDADLKIFLTANLDERARRRHKQLKAQGTDVNLASLLTEISERDSRDRKRTVSPLGPADDAVLIDTTDLTVDTVLNHVMSEVHAKAGLYCITR</sequence>
<dbReference type="NCBIfam" id="TIGR00017">
    <property type="entry name" value="cmk"/>
    <property type="match status" value="1"/>
</dbReference>
<accession>A0A450VU35</accession>
<evidence type="ECO:0000259" key="10">
    <source>
        <dbReference type="Pfam" id="PF02224"/>
    </source>
</evidence>
<keyword evidence="5 8" id="KW-0067">ATP-binding</keyword>
<comment type="catalytic activity">
    <reaction evidence="7 8">
        <text>CMP + ATP = CDP + ADP</text>
        <dbReference type="Rhea" id="RHEA:11600"/>
        <dbReference type="ChEBI" id="CHEBI:30616"/>
        <dbReference type="ChEBI" id="CHEBI:58069"/>
        <dbReference type="ChEBI" id="CHEBI:60377"/>
        <dbReference type="ChEBI" id="CHEBI:456216"/>
        <dbReference type="EC" id="2.7.4.25"/>
    </reaction>
</comment>
<dbReference type="InterPro" id="IPR011994">
    <property type="entry name" value="Cytidylate_kinase_dom"/>
</dbReference>
<dbReference type="GO" id="GO:0036431">
    <property type="term" value="F:dCMP kinase activity"/>
    <property type="evidence" value="ECO:0007669"/>
    <property type="project" value="InterPro"/>
</dbReference>
<organism evidence="13">
    <name type="scientific">Candidatus Kentrum sp. FM</name>
    <dbReference type="NCBI Taxonomy" id="2126340"/>
    <lineage>
        <taxon>Bacteria</taxon>
        <taxon>Pseudomonadati</taxon>
        <taxon>Pseudomonadota</taxon>
        <taxon>Gammaproteobacteria</taxon>
        <taxon>Candidatus Kentrum</taxon>
    </lineage>
</organism>
<evidence type="ECO:0000256" key="2">
    <source>
        <dbReference type="ARBA" id="ARBA00022679"/>
    </source>
</evidence>
<dbReference type="CDD" id="cd02020">
    <property type="entry name" value="CMPK"/>
    <property type="match status" value="1"/>
</dbReference>
<dbReference type="EMBL" id="CAADFA010000533">
    <property type="protein sequence ID" value="VFJ69768.1"/>
    <property type="molecule type" value="Genomic_DNA"/>
</dbReference>
<keyword evidence="3 8" id="KW-0547">Nucleotide-binding</keyword>
<protein>
    <recommendedName>
        <fullName evidence="8">Cytidylate kinase</fullName>
        <shortName evidence="8">CK</shortName>
        <ecNumber evidence="8">2.7.4.25</ecNumber>
    </recommendedName>
    <alternativeName>
        <fullName evidence="8">Cytidine monophosphate kinase</fullName>
        <shortName evidence="8">CMP kinase</shortName>
    </alternativeName>
</protein>
<dbReference type="AlphaFoldDB" id="A0A450VU35"/>
<dbReference type="InterPro" id="IPR027417">
    <property type="entry name" value="P-loop_NTPase"/>
</dbReference>
<feature type="domain" description="Cytidylate kinase" evidence="10">
    <location>
        <begin position="24"/>
        <end position="237"/>
    </location>
</feature>
<evidence type="ECO:0000256" key="3">
    <source>
        <dbReference type="ARBA" id="ARBA00022741"/>
    </source>
</evidence>
<dbReference type="EMBL" id="CAADFL010000065">
    <property type="protein sequence ID" value="VFK08300.1"/>
    <property type="molecule type" value="Genomic_DNA"/>
</dbReference>
<dbReference type="Gene3D" id="3.40.50.300">
    <property type="entry name" value="P-loop containing nucleotide triphosphate hydrolases"/>
    <property type="match status" value="1"/>
</dbReference>
<dbReference type="GO" id="GO:0005737">
    <property type="term" value="C:cytoplasm"/>
    <property type="evidence" value="ECO:0007669"/>
    <property type="project" value="UniProtKB-SubCell"/>
</dbReference>
<dbReference type="InterPro" id="IPR003136">
    <property type="entry name" value="Cytidylate_kin"/>
</dbReference>
<evidence type="ECO:0000313" key="13">
    <source>
        <dbReference type="EMBL" id="VFK08300.1"/>
    </source>
</evidence>
<feature type="compositionally biased region" description="Basic and acidic residues" evidence="9">
    <location>
        <begin position="8"/>
        <end position="20"/>
    </location>
</feature>
<keyword evidence="4 8" id="KW-0418">Kinase</keyword>
<evidence type="ECO:0000256" key="5">
    <source>
        <dbReference type="ARBA" id="ARBA00022840"/>
    </source>
</evidence>
<dbReference type="GO" id="GO:0005524">
    <property type="term" value="F:ATP binding"/>
    <property type="evidence" value="ECO:0007669"/>
    <property type="project" value="UniProtKB-UniRule"/>
</dbReference>
<evidence type="ECO:0000256" key="1">
    <source>
        <dbReference type="ARBA" id="ARBA00009427"/>
    </source>
</evidence>
<comment type="catalytic activity">
    <reaction evidence="6 8">
        <text>dCMP + ATP = dCDP + ADP</text>
        <dbReference type="Rhea" id="RHEA:25094"/>
        <dbReference type="ChEBI" id="CHEBI:30616"/>
        <dbReference type="ChEBI" id="CHEBI:57566"/>
        <dbReference type="ChEBI" id="CHEBI:58593"/>
        <dbReference type="ChEBI" id="CHEBI:456216"/>
        <dbReference type="EC" id="2.7.4.25"/>
    </reaction>
</comment>
<evidence type="ECO:0000313" key="12">
    <source>
        <dbReference type="EMBL" id="VFJ69768.1"/>
    </source>
</evidence>
<comment type="subcellular location">
    <subcellularLocation>
        <location evidence="8">Cytoplasm</location>
    </subcellularLocation>
</comment>
<evidence type="ECO:0000256" key="7">
    <source>
        <dbReference type="ARBA" id="ARBA00048478"/>
    </source>
</evidence>
<keyword evidence="8" id="KW-0963">Cytoplasm</keyword>
<proteinExistence type="inferred from homology"/>
<gene>
    <name evidence="8" type="primary">cmk</name>
    <name evidence="11" type="ORF">BECKFM1743A_GA0114220_100823</name>
    <name evidence="13" type="ORF">BECKFM1743B_GA0114221_100655</name>
    <name evidence="12" type="ORF">BECKFM1743C_GA0114222_105333</name>
</gene>
<dbReference type="SUPFAM" id="SSF52540">
    <property type="entry name" value="P-loop containing nucleoside triphosphate hydrolases"/>
    <property type="match status" value="1"/>
</dbReference>
<keyword evidence="2 8" id="KW-0808">Transferase</keyword>
<dbReference type="EC" id="2.7.4.25" evidence="8"/>
<comment type="similarity">
    <text evidence="1 8">Belongs to the cytidylate kinase family. Type 1 subfamily.</text>
</comment>
<reference evidence="13" key="1">
    <citation type="submission" date="2019-02" db="EMBL/GenBank/DDBJ databases">
        <authorList>
            <person name="Gruber-Vodicka R. H."/>
            <person name="Seah K. B. B."/>
        </authorList>
    </citation>
    <scope>NUCLEOTIDE SEQUENCE</scope>
    <source>
        <strain evidence="11">BECK_BZ163</strain>
        <strain evidence="13">BECK_BZ164</strain>
        <strain evidence="12">BECK_BZ165</strain>
    </source>
</reference>
<name>A0A450VU35_9GAMM</name>
<dbReference type="Pfam" id="PF02224">
    <property type="entry name" value="Cytidylate_kin"/>
    <property type="match status" value="1"/>
</dbReference>
<evidence type="ECO:0000256" key="8">
    <source>
        <dbReference type="HAMAP-Rule" id="MF_00238"/>
    </source>
</evidence>
<evidence type="ECO:0000256" key="4">
    <source>
        <dbReference type="ARBA" id="ARBA00022777"/>
    </source>
</evidence>
<dbReference type="GO" id="GO:0006220">
    <property type="term" value="P:pyrimidine nucleotide metabolic process"/>
    <property type="evidence" value="ECO:0007669"/>
    <property type="project" value="UniProtKB-UniRule"/>
</dbReference>
<dbReference type="EMBL" id="CAADEZ010000082">
    <property type="protein sequence ID" value="VFJ50293.1"/>
    <property type="molecule type" value="Genomic_DNA"/>
</dbReference>
<evidence type="ECO:0000256" key="6">
    <source>
        <dbReference type="ARBA" id="ARBA00047615"/>
    </source>
</evidence>
<feature type="binding site" evidence="8">
    <location>
        <begin position="28"/>
        <end position="36"/>
    </location>
    <ligand>
        <name>ATP</name>
        <dbReference type="ChEBI" id="CHEBI:30616"/>
    </ligand>
</feature>
<evidence type="ECO:0000313" key="11">
    <source>
        <dbReference type="EMBL" id="VFJ50293.1"/>
    </source>
</evidence>
<dbReference type="HAMAP" id="MF_00238">
    <property type="entry name" value="Cytidyl_kinase_type1"/>
    <property type="match status" value="1"/>
</dbReference>